<proteinExistence type="predicted"/>
<dbReference type="AlphaFoldDB" id="A0A3N4M7A3"/>
<keyword evidence="4" id="KW-1185">Reference proteome</keyword>
<protein>
    <submittedName>
        <fullName evidence="3">Conjugative transposon protein TraM</fullName>
    </submittedName>
</protein>
<name>A0A3N4M7A3_9BACT</name>
<dbReference type="Proteomes" id="UP000279089">
    <property type="component" value="Unassembled WGS sequence"/>
</dbReference>
<accession>A0A3N4M7A3</accession>
<keyword evidence="1" id="KW-0472">Membrane</keyword>
<dbReference type="InterPro" id="IPR022187">
    <property type="entry name" value="Conjug_transposon_TraM"/>
</dbReference>
<organism evidence="3 4">
    <name type="scientific">Chitinophaga barathri</name>
    <dbReference type="NCBI Taxonomy" id="1647451"/>
    <lineage>
        <taxon>Bacteria</taxon>
        <taxon>Pseudomonadati</taxon>
        <taxon>Bacteroidota</taxon>
        <taxon>Chitinophagia</taxon>
        <taxon>Chitinophagales</taxon>
        <taxon>Chitinophagaceae</taxon>
        <taxon>Chitinophaga</taxon>
    </lineage>
</organism>
<sequence>MKSEVENVVRRQRRFMLVLPAIVVPFLGVIFFILGGGGAAAVANNQPKGGGLKMQLPDVSLKGTPEDKLSYYQRAADDSMKRSELLRMDPYQAQNPDGRSENFDLSPGREFSGLNGLSASGSDQMGGGLAAEKAIYERIATLQTSINSSPADTRIKEYSEQAPGAAAEMDRLQALVEGMKKSETKPDPEMTEINGMLDRILDIQHPDRIQERYKEESRKNKGQVFSVKTNVDAENITVLSNKVYPGSGSGFYGLQEESAPDELRTATIPAVIHETQTLVNGAVVKMRLVNDIYVNGVKIPKDCFIHGLATLTGERLEIKIENIQYANSLFPVNLAVYDLDGIAGVHIPDAISRNVAKQSGIESLQGLGTTTLDPSLAAQAATAGIELTKNFIGKKVKLVRVTVKAGYKILLQDENQKEN</sequence>
<evidence type="ECO:0000256" key="1">
    <source>
        <dbReference type="SAM" id="Phobius"/>
    </source>
</evidence>
<feature type="domain" description="Conjugative transposon TraM C-terminal" evidence="2">
    <location>
        <begin position="268"/>
        <end position="412"/>
    </location>
</feature>
<dbReference type="Pfam" id="PF12508">
    <property type="entry name" value="Transposon_TraM"/>
    <property type="match status" value="1"/>
</dbReference>
<evidence type="ECO:0000313" key="3">
    <source>
        <dbReference type="EMBL" id="RPD39344.1"/>
    </source>
</evidence>
<dbReference type="EMBL" id="RMBX01000011">
    <property type="protein sequence ID" value="RPD39344.1"/>
    <property type="molecule type" value="Genomic_DNA"/>
</dbReference>
<reference evidence="4" key="1">
    <citation type="submission" date="2018-11" db="EMBL/GenBank/DDBJ databases">
        <title>Chitinophaga lutea sp.nov., isolate from arsenic contaminated soil.</title>
        <authorList>
            <person name="Zong Y."/>
        </authorList>
    </citation>
    <scope>NUCLEOTIDE SEQUENCE [LARGE SCALE GENOMIC DNA]</scope>
    <source>
        <strain evidence="4">YLT18</strain>
    </source>
</reference>
<keyword evidence="1" id="KW-1133">Transmembrane helix</keyword>
<dbReference type="RefSeq" id="WP_120517985.1">
    <property type="nucleotide sequence ID" value="NZ_QXZY01000011.1"/>
</dbReference>
<dbReference type="InterPro" id="IPR055407">
    <property type="entry name" value="TraM_C"/>
</dbReference>
<dbReference type="OrthoDB" id="1453786at2"/>
<evidence type="ECO:0000313" key="4">
    <source>
        <dbReference type="Proteomes" id="UP000279089"/>
    </source>
</evidence>
<keyword evidence="1" id="KW-0812">Transmembrane</keyword>
<dbReference type="NCBIfam" id="TIGR03779">
    <property type="entry name" value="Bac_Flav_CT_M"/>
    <property type="match status" value="1"/>
</dbReference>
<comment type="caution">
    <text evidence="3">The sequence shown here is derived from an EMBL/GenBank/DDBJ whole genome shotgun (WGS) entry which is preliminary data.</text>
</comment>
<gene>
    <name evidence="3" type="primary">traM</name>
    <name evidence="3" type="ORF">EG028_19660</name>
</gene>
<evidence type="ECO:0000259" key="2">
    <source>
        <dbReference type="Pfam" id="PF12508"/>
    </source>
</evidence>
<feature type="transmembrane region" description="Helical" evidence="1">
    <location>
        <begin position="21"/>
        <end position="43"/>
    </location>
</feature>